<dbReference type="AlphaFoldDB" id="A0A6I3K9X1"/>
<sequence length="107" mass="12030">MLEKEVEKALVHAVRKHGGIAPKLTSPANAGMPDRLIILPPGKVCFVELKAPGKKPRPLQVRQMARLTQLGCMVRVIDHPNQIQELLHEIQQQPTFKQHLKEPGQRP</sequence>
<dbReference type="SMART" id="SM00990">
    <property type="entry name" value="VRR_NUC"/>
    <property type="match status" value="1"/>
</dbReference>
<dbReference type="Gene3D" id="3.40.1350.10">
    <property type="match status" value="1"/>
</dbReference>
<evidence type="ECO:0000256" key="3">
    <source>
        <dbReference type="ARBA" id="ARBA00022801"/>
    </source>
</evidence>
<evidence type="ECO:0000313" key="5">
    <source>
        <dbReference type="EMBL" id="MTD91129.1"/>
    </source>
</evidence>
<dbReference type="InterPro" id="IPR014883">
    <property type="entry name" value="VRR_NUC"/>
</dbReference>
<dbReference type="GO" id="GO:0004518">
    <property type="term" value="F:nuclease activity"/>
    <property type="evidence" value="ECO:0007669"/>
    <property type="project" value="UniProtKB-KW"/>
</dbReference>
<dbReference type="InterPro" id="IPR011856">
    <property type="entry name" value="tRNA_endonuc-like_dom_sf"/>
</dbReference>
<feature type="domain" description="VRR-NUC" evidence="4">
    <location>
        <begin position="1"/>
        <end position="81"/>
    </location>
</feature>
<accession>A0A6I3K9X1</accession>
<dbReference type="GO" id="GO:0016788">
    <property type="term" value="F:hydrolase activity, acting on ester bonds"/>
    <property type="evidence" value="ECO:0007669"/>
    <property type="project" value="InterPro"/>
</dbReference>
<evidence type="ECO:0000256" key="1">
    <source>
        <dbReference type="ARBA" id="ARBA00001946"/>
    </source>
</evidence>
<protein>
    <submittedName>
        <fullName evidence="5">VRR-NUC domain-containing protein</fullName>
    </submittedName>
</protein>
<organism evidence="5 6">
    <name type="scientific">Corynebacterium aurimucosum</name>
    <dbReference type="NCBI Taxonomy" id="169292"/>
    <lineage>
        <taxon>Bacteria</taxon>
        <taxon>Bacillati</taxon>
        <taxon>Actinomycetota</taxon>
        <taxon>Actinomycetes</taxon>
        <taxon>Mycobacteriales</taxon>
        <taxon>Corynebacteriaceae</taxon>
        <taxon>Corynebacterium</taxon>
    </lineage>
</organism>
<keyword evidence="2" id="KW-0540">Nuclease</keyword>
<keyword evidence="3" id="KW-0378">Hydrolase</keyword>
<comment type="caution">
    <text evidence="5">The sequence shown here is derived from an EMBL/GenBank/DDBJ whole genome shotgun (WGS) entry which is preliminary data.</text>
</comment>
<dbReference type="EMBL" id="VIOG01000004">
    <property type="protein sequence ID" value="MTD91129.1"/>
    <property type="molecule type" value="Genomic_DNA"/>
</dbReference>
<proteinExistence type="predicted"/>
<evidence type="ECO:0000313" key="6">
    <source>
        <dbReference type="Proteomes" id="UP000432568"/>
    </source>
</evidence>
<evidence type="ECO:0000256" key="2">
    <source>
        <dbReference type="ARBA" id="ARBA00022722"/>
    </source>
</evidence>
<gene>
    <name evidence="5" type="ORF">FME68_04370</name>
</gene>
<reference evidence="5 6" key="1">
    <citation type="submission" date="2019-07" db="EMBL/GenBank/DDBJ databases">
        <title>Draft genome of C. aurimucosum strain 332.</title>
        <authorList>
            <person name="Pacheco L.G.C."/>
            <person name="Aguiar E.R.G.R."/>
            <person name="Barberis C.M."/>
            <person name="Almuzara M.N."/>
            <person name="Traglia G.M."/>
            <person name="Santos C.S."/>
            <person name="Vay C.A."/>
            <person name="Rocha D.J.P.G."/>
        </authorList>
    </citation>
    <scope>NUCLEOTIDE SEQUENCE [LARGE SCALE GENOMIC DNA]</scope>
    <source>
        <strain evidence="5 6">332</strain>
    </source>
</reference>
<name>A0A6I3K9X1_9CORY</name>
<dbReference type="Proteomes" id="UP000432568">
    <property type="component" value="Unassembled WGS sequence"/>
</dbReference>
<evidence type="ECO:0000259" key="4">
    <source>
        <dbReference type="SMART" id="SM00990"/>
    </source>
</evidence>
<comment type="cofactor">
    <cofactor evidence="1">
        <name>Mg(2+)</name>
        <dbReference type="ChEBI" id="CHEBI:18420"/>
    </cofactor>
</comment>
<dbReference type="GO" id="GO:0003676">
    <property type="term" value="F:nucleic acid binding"/>
    <property type="evidence" value="ECO:0007669"/>
    <property type="project" value="InterPro"/>
</dbReference>